<dbReference type="STRING" id="1093900.A0A507BAH6"/>
<dbReference type="Pfam" id="PF00067">
    <property type="entry name" value="p450"/>
    <property type="match status" value="1"/>
</dbReference>
<evidence type="ECO:0000256" key="4">
    <source>
        <dbReference type="ARBA" id="ARBA00022723"/>
    </source>
</evidence>
<proteinExistence type="inferred from homology"/>
<dbReference type="GO" id="GO:0004497">
    <property type="term" value="F:monooxygenase activity"/>
    <property type="evidence" value="ECO:0007669"/>
    <property type="project" value="UniProtKB-KW"/>
</dbReference>
<dbReference type="InterPro" id="IPR036396">
    <property type="entry name" value="Cyt_P450_sf"/>
</dbReference>
<dbReference type="SUPFAM" id="SSF48264">
    <property type="entry name" value="Cytochrome P450"/>
    <property type="match status" value="1"/>
</dbReference>
<reference evidence="10 11" key="1">
    <citation type="submission" date="2019-06" db="EMBL/GenBank/DDBJ databases">
        <title>Draft genome sequence of the filamentous fungus Phialemoniopsis curvata isolated from diesel fuel.</title>
        <authorList>
            <person name="Varaljay V.A."/>
            <person name="Lyon W.J."/>
            <person name="Crouch A.L."/>
            <person name="Drake C.E."/>
            <person name="Hollomon J.M."/>
            <person name="Nadeau L.J."/>
            <person name="Nunn H.S."/>
            <person name="Stevenson B.S."/>
            <person name="Bojanowski C.L."/>
            <person name="Crookes-Goodson W.J."/>
        </authorList>
    </citation>
    <scope>NUCLEOTIDE SEQUENCE [LARGE SCALE GENOMIC DNA]</scope>
    <source>
        <strain evidence="10 11">D216</strain>
    </source>
</reference>
<evidence type="ECO:0000313" key="10">
    <source>
        <dbReference type="EMBL" id="TPX16216.1"/>
    </source>
</evidence>
<organism evidence="10 11">
    <name type="scientific">Thyridium curvatum</name>
    <dbReference type="NCBI Taxonomy" id="1093900"/>
    <lineage>
        <taxon>Eukaryota</taxon>
        <taxon>Fungi</taxon>
        <taxon>Dikarya</taxon>
        <taxon>Ascomycota</taxon>
        <taxon>Pezizomycotina</taxon>
        <taxon>Sordariomycetes</taxon>
        <taxon>Sordariomycetidae</taxon>
        <taxon>Thyridiales</taxon>
        <taxon>Thyridiaceae</taxon>
        <taxon>Thyridium</taxon>
    </lineage>
</organism>
<dbReference type="PROSITE" id="PS00086">
    <property type="entry name" value="CYTOCHROME_P450"/>
    <property type="match status" value="1"/>
</dbReference>
<comment type="cofactor">
    <cofactor evidence="1 8">
        <name>heme</name>
        <dbReference type="ChEBI" id="CHEBI:30413"/>
    </cofactor>
</comment>
<keyword evidence="4 8" id="KW-0479">Metal-binding</keyword>
<evidence type="ECO:0000256" key="3">
    <source>
        <dbReference type="ARBA" id="ARBA00022617"/>
    </source>
</evidence>
<name>A0A507BAH6_9PEZI</name>
<sequence>MEFLPGGLMGWPLLVLGLAAWWLRKVYLDTQFRKFALRNHCLPEPTTVSKWPMGLDRMVRLFKVTAAEGDVLEALIHPTFLKLGWTWSFSVPLSYNTIATADPDNIKAILSTQFKEFPTGFRRAGAFGYVVGKCLFTVDGAEWEHARALFRPHFARGEVNNLEATEEGVRDLLAAVTARGVDEGHRADDPSEKGRWTPAFDFMELIHRYTLDVGTETFFGANVKSQLAAIPGVKIDQDPQLAETRRVAADQAGASMSFAEAYKLAALAVAKRLRLQAFYWLVNPRDSARAVKYLRGFASHLAGVQLKQLSQKAAIRDDDDKKDTFLKSLARDTQDPTELCNQTLFLLTASRDTTASLLSWLFLMLAKHPRVFDKLRAEIVKEFGTRDEPRGQITFYRLKKCQYLQWTLNETLRLQPPGPLNSRQAAVDTTLPTGGGPDGRSPIAVRKGQPINLCIYTMHRRQDLWGEDALEYRPERWENRKNDWSFLPFSGGPKICLGSECTTYYSPKLRFERSVLISALPSELLTRVCVLLSEEYALAEASFLTVRMLQEFDKIEPVGDIDHIRQIVLISMEPTDGVRVRFRRAA</sequence>
<keyword evidence="5 9" id="KW-0560">Oxidoreductase</keyword>
<dbReference type="GO" id="GO:0005506">
    <property type="term" value="F:iron ion binding"/>
    <property type="evidence" value="ECO:0007669"/>
    <property type="project" value="InterPro"/>
</dbReference>
<dbReference type="GeneID" id="41971658"/>
<dbReference type="InterPro" id="IPR001128">
    <property type="entry name" value="Cyt_P450"/>
</dbReference>
<evidence type="ECO:0000256" key="8">
    <source>
        <dbReference type="PIRSR" id="PIRSR602401-1"/>
    </source>
</evidence>
<dbReference type="CDD" id="cd11063">
    <property type="entry name" value="CYP52"/>
    <property type="match status" value="1"/>
</dbReference>
<dbReference type="PRINTS" id="PR00463">
    <property type="entry name" value="EP450I"/>
</dbReference>
<dbReference type="OrthoDB" id="1470350at2759"/>
<dbReference type="GO" id="GO:0020037">
    <property type="term" value="F:heme binding"/>
    <property type="evidence" value="ECO:0007669"/>
    <property type="project" value="InterPro"/>
</dbReference>
<comment type="similarity">
    <text evidence="2 9">Belongs to the cytochrome P450 family.</text>
</comment>
<keyword evidence="6 8" id="KW-0408">Iron</keyword>
<dbReference type="InterPro" id="IPR047146">
    <property type="entry name" value="Cyt_P450_E_CYP52_fungi"/>
</dbReference>
<keyword evidence="11" id="KW-1185">Reference proteome</keyword>
<dbReference type="Proteomes" id="UP000319257">
    <property type="component" value="Unassembled WGS sequence"/>
</dbReference>
<evidence type="ECO:0000256" key="1">
    <source>
        <dbReference type="ARBA" id="ARBA00001971"/>
    </source>
</evidence>
<gene>
    <name evidence="10" type="ORF">E0L32_004211</name>
</gene>
<dbReference type="PANTHER" id="PTHR24287">
    <property type="entry name" value="P450, PUTATIVE (EUROFUNG)-RELATED"/>
    <property type="match status" value="1"/>
</dbReference>
<evidence type="ECO:0000256" key="2">
    <source>
        <dbReference type="ARBA" id="ARBA00010617"/>
    </source>
</evidence>
<evidence type="ECO:0008006" key="12">
    <source>
        <dbReference type="Google" id="ProtNLM"/>
    </source>
</evidence>
<dbReference type="PRINTS" id="PR00385">
    <property type="entry name" value="P450"/>
</dbReference>
<keyword evidence="3 8" id="KW-0349">Heme</keyword>
<dbReference type="Gene3D" id="1.10.630.10">
    <property type="entry name" value="Cytochrome P450"/>
    <property type="match status" value="1"/>
</dbReference>
<evidence type="ECO:0000313" key="11">
    <source>
        <dbReference type="Proteomes" id="UP000319257"/>
    </source>
</evidence>
<accession>A0A507BAH6</accession>
<dbReference type="InterPro" id="IPR017972">
    <property type="entry name" value="Cyt_P450_CS"/>
</dbReference>
<keyword evidence="7 9" id="KW-0503">Monooxygenase</keyword>
<dbReference type="GO" id="GO:0016705">
    <property type="term" value="F:oxidoreductase activity, acting on paired donors, with incorporation or reduction of molecular oxygen"/>
    <property type="evidence" value="ECO:0007669"/>
    <property type="project" value="InterPro"/>
</dbReference>
<evidence type="ECO:0000256" key="6">
    <source>
        <dbReference type="ARBA" id="ARBA00023004"/>
    </source>
</evidence>
<feature type="binding site" description="axial binding residue" evidence="8">
    <location>
        <position position="496"/>
    </location>
    <ligand>
        <name>heme</name>
        <dbReference type="ChEBI" id="CHEBI:30413"/>
    </ligand>
    <ligandPart>
        <name>Fe</name>
        <dbReference type="ChEBI" id="CHEBI:18248"/>
    </ligandPart>
</feature>
<dbReference type="InterPro" id="IPR002401">
    <property type="entry name" value="Cyt_P450_E_grp-I"/>
</dbReference>
<dbReference type="InParanoid" id="A0A507BAH6"/>
<evidence type="ECO:0000256" key="5">
    <source>
        <dbReference type="ARBA" id="ARBA00023002"/>
    </source>
</evidence>
<dbReference type="PANTHER" id="PTHR24287:SF1">
    <property type="entry name" value="P450, PUTATIVE (EUROFUNG)-RELATED"/>
    <property type="match status" value="1"/>
</dbReference>
<evidence type="ECO:0000256" key="9">
    <source>
        <dbReference type="RuleBase" id="RU000461"/>
    </source>
</evidence>
<dbReference type="AlphaFoldDB" id="A0A507BAH6"/>
<evidence type="ECO:0000256" key="7">
    <source>
        <dbReference type="ARBA" id="ARBA00023033"/>
    </source>
</evidence>
<dbReference type="RefSeq" id="XP_030997927.1">
    <property type="nucleotide sequence ID" value="XM_031138597.1"/>
</dbReference>
<protein>
    <recommendedName>
        <fullName evidence="12">Cytochrome P450</fullName>
    </recommendedName>
</protein>
<comment type="caution">
    <text evidence="10">The sequence shown here is derived from an EMBL/GenBank/DDBJ whole genome shotgun (WGS) entry which is preliminary data.</text>
</comment>
<dbReference type="EMBL" id="SKBQ01000019">
    <property type="protein sequence ID" value="TPX16216.1"/>
    <property type="molecule type" value="Genomic_DNA"/>
</dbReference>